<dbReference type="Proteomes" id="UP000242712">
    <property type="component" value="Unassembled WGS sequence"/>
</dbReference>
<evidence type="ECO:0000256" key="4">
    <source>
        <dbReference type="ARBA" id="ARBA00022691"/>
    </source>
</evidence>
<reference evidence="6 7" key="1">
    <citation type="submission" date="2017-08" db="EMBL/GenBank/DDBJ databases">
        <title>Draft genome sequences of 64 type strains of genus Staph aureus.</title>
        <authorList>
            <person name="Cole K."/>
            <person name="Golubchik T."/>
            <person name="Russell J."/>
            <person name="Foster D."/>
            <person name="Llewelyn M."/>
            <person name="Wilson D."/>
            <person name="Crook D."/>
            <person name="Paul J."/>
        </authorList>
    </citation>
    <scope>NUCLEOTIDE SEQUENCE [LARGE SCALE GENOMIC DNA]</scope>
    <source>
        <strain evidence="6 7">DSM 29875</strain>
    </source>
</reference>
<evidence type="ECO:0000313" key="6">
    <source>
        <dbReference type="EMBL" id="POA08390.1"/>
    </source>
</evidence>
<dbReference type="Gene3D" id="3.40.50.150">
    <property type="entry name" value="Vaccinia Virus protein VP39"/>
    <property type="match status" value="2"/>
</dbReference>
<evidence type="ECO:0000256" key="1">
    <source>
        <dbReference type="ARBA" id="ARBA00011900"/>
    </source>
</evidence>
<keyword evidence="3 6" id="KW-0808">Transferase</keyword>
<accession>A0A2K4FAK9</accession>
<dbReference type="InterPro" id="IPR029063">
    <property type="entry name" value="SAM-dependent_MTases_sf"/>
</dbReference>
<evidence type="ECO:0000256" key="5">
    <source>
        <dbReference type="ARBA" id="ARBA00047942"/>
    </source>
</evidence>
<evidence type="ECO:0000313" key="7">
    <source>
        <dbReference type="Proteomes" id="UP000242712"/>
    </source>
</evidence>
<dbReference type="EMBL" id="PPPX01000016">
    <property type="protein sequence ID" value="POA08390.1"/>
    <property type="molecule type" value="Genomic_DNA"/>
</dbReference>
<comment type="caution">
    <text evidence="6">The sequence shown here is derived from an EMBL/GenBank/DDBJ whole genome shotgun (WGS) entry which is preliminary data.</text>
</comment>
<dbReference type="EC" id="2.1.1.72" evidence="1"/>
<keyword evidence="7" id="KW-1185">Reference proteome</keyword>
<dbReference type="Pfam" id="PF02086">
    <property type="entry name" value="MethyltransfD12"/>
    <property type="match status" value="1"/>
</dbReference>
<name>A0A2K4FAK9_9STAP</name>
<evidence type="ECO:0000256" key="3">
    <source>
        <dbReference type="ARBA" id="ARBA00022679"/>
    </source>
</evidence>
<evidence type="ECO:0000256" key="2">
    <source>
        <dbReference type="ARBA" id="ARBA00022603"/>
    </source>
</evidence>
<dbReference type="GO" id="GO:0003676">
    <property type="term" value="F:nucleic acid binding"/>
    <property type="evidence" value="ECO:0007669"/>
    <property type="project" value="InterPro"/>
</dbReference>
<dbReference type="GeneID" id="98298659"/>
<dbReference type="InterPro" id="IPR002052">
    <property type="entry name" value="DNA_methylase_N6_adenine_CS"/>
</dbReference>
<dbReference type="GO" id="GO:0009007">
    <property type="term" value="F:site-specific DNA-methyltransferase (adenine-specific) activity"/>
    <property type="evidence" value="ECO:0007669"/>
    <property type="project" value="UniProtKB-EC"/>
</dbReference>
<dbReference type="SUPFAM" id="SSF53335">
    <property type="entry name" value="S-adenosyl-L-methionine-dependent methyltransferases"/>
    <property type="match status" value="1"/>
</dbReference>
<dbReference type="GO" id="GO:0032259">
    <property type="term" value="P:methylation"/>
    <property type="evidence" value="ECO:0007669"/>
    <property type="project" value="UniProtKB-KW"/>
</dbReference>
<dbReference type="PRINTS" id="PR00505">
    <property type="entry name" value="D12N6MTFRASE"/>
</dbReference>
<protein>
    <recommendedName>
        <fullName evidence="1">site-specific DNA-methyltransferase (adenine-specific)</fullName>
        <ecNumber evidence="1">2.1.1.72</ecNumber>
    </recommendedName>
</protein>
<dbReference type="InterPro" id="IPR012327">
    <property type="entry name" value="MeTrfase_D12"/>
</dbReference>
<sequence>MTTTYPKVNYIGNKLKLSNWICDNIPLDNSHCILDLFSGGTSVSYALKKEGYTIIANDSLYASYVLAKALIENENVTLDLSHVINASNIEVPQVYIDKMDWLSYKLYYPYEVKELAQLSYYAMNLEGYEKYLFLSLLRRAMIRKLPYSRMNLDWKNIVKLRDEEYSYRKYGRRRAYHNLPFIEHIKNDIENYNNAIFSNGKNNKAVQMDAFDAIKKYGPIADIVYIDPPYPGTMNNYFQFYGIFDQIFEKNIDYTNFTQKKDFINTFENLIYQSHFHFTYAVISLNSNIKPDITEVLSLLSKYGNYEIFDTKHNYQVSGKINKHKNKEILVILKFNQKIISKN</sequence>
<gene>
    <name evidence="6" type="ORF">CD039_09915</name>
</gene>
<keyword evidence="4" id="KW-0949">S-adenosyl-L-methionine</keyword>
<organism evidence="6 7">
    <name type="scientific">Staphylococcus argensis</name>
    <dbReference type="NCBI Taxonomy" id="1607738"/>
    <lineage>
        <taxon>Bacteria</taxon>
        <taxon>Bacillati</taxon>
        <taxon>Bacillota</taxon>
        <taxon>Bacilli</taxon>
        <taxon>Bacillales</taxon>
        <taxon>Staphylococcaceae</taxon>
        <taxon>Staphylococcus</taxon>
    </lineage>
</organism>
<dbReference type="RefSeq" id="WP_103372176.1">
    <property type="nucleotide sequence ID" value="NZ_CBCRVO010000002.1"/>
</dbReference>
<proteinExistence type="predicted"/>
<dbReference type="PROSITE" id="PS00092">
    <property type="entry name" value="N6_MTASE"/>
    <property type="match status" value="1"/>
</dbReference>
<dbReference type="GO" id="GO:0009307">
    <property type="term" value="P:DNA restriction-modification system"/>
    <property type="evidence" value="ECO:0007669"/>
    <property type="project" value="InterPro"/>
</dbReference>
<comment type="catalytic activity">
    <reaction evidence="5">
        <text>a 2'-deoxyadenosine in DNA + S-adenosyl-L-methionine = an N(6)-methyl-2'-deoxyadenosine in DNA + S-adenosyl-L-homocysteine + H(+)</text>
        <dbReference type="Rhea" id="RHEA:15197"/>
        <dbReference type="Rhea" id="RHEA-COMP:12418"/>
        <dbReference type="Rhea" id="RHEA-COMP:12419"/>
        <dbReference type="ChEBI" id="CHEBI:15378"/>
        <dbReference type="ChEBI" id="CHEBI:57856"/>
        <dbReference type="ChEBI" id="CHEBI:59789"/>
        <dbReference type="ChEBI" id="CHEBI:90615"/>
        <dbReference type="ChEBI" id="CHEBI:90616"/>
        <dbReference type="EC" id="2.1.1.72"/>
    </reaction>
</comment>
<dbReference type="OrthoDB" id="9805629at2"/>
<keyword evidence="2 6" id="KW-0489">Methyltransferase</keyword>
<dbReference type="AlphaFoldDB" id="A0A2K4FAK9"/>